<comment type="caution">
    <text evidence="1">The sequence shown here is derived from an EMBL/GenBank/DDBJ whole genome shotgun (WGS) entry which is preliminary data.</text>
</comment>
<accession>A0ABM9E0V8</accession>
<organism evidence="1 2">
    <name type="scientific">Mesorhizobium escarrei</name>
    <dbReference type="NCBI Taxonomy" id="666018"/>
    <lineage>
        <taxon>Bacteria</taxon>
        <taxon>Pseudomonadati</taxon>
        <taxon>Pseudomonadota</taxon>
        <taxon>Alphaproteobacteria</taxon>
        <taxon>Hyphomicrobiales</taxon>
        <taxon>Phyllobacteriaceae</taxon>
        <taxon>Mesorhizobium</taxon>
    </lineage>
</organism>
<keyword evidence="2" id="KW-1185">Reference proteome</keyword>
<dbReference type="EMBL" id="CAKXZT010000130">
    <property type="protein sequence ID" value="CAH2402685.1"/>
    <property type="molecule type" value="Genomic_DNA"/>
</dbReference>
<reference evidence="1 2" key="1">
    <citation type="submission" date="2022-03" db="EMBL/GenBank/DDBJ databases">
        <authorList>
            <person name="Brunel B."/>
        </authorList>
    </citation>
    <scope>NUCLEOTIDE SEQUENCE [LARGE SCALE GENOMIC DNA]</scope>
    <source>
        <strain evidence="1">STM5069sample</strain>
    </source>
</reference>
<protein>
    <submittedName>
        <fullName evidence="1">Uncharacterized protein</fullName>
    </submittedName>
</protein>
<evidence type="ECO:0000313" key="1">
    <source>
        <dbReference type="EMBL" id="CAH2402685.1"/>
    </source>
</evidence>
<gene>
    <name evidence="1" type="ORF">MES5069_350001</name>
</gene>
<evidence type="ECO:0000313" key="2">
    <source>
        <dbReference type="Proteomes" id="UP001153050"/>
    </source>
</evidence>
<sequence>MPPAEFAGKVFGGLDGWRRRFFDLVQGRQPRCLSDQEGLPRWLQASGFNPWERGNRWVLEMAQTGSARTITLLALWDGKDTGDARGGTSDMIQIAEKAGVFDVRVIDATQLLACDCGG</sequence>
<dbReference type="Proteomes" id="UP001153050">
    <property type="component" value="Unassembled WGS sequence"/>
</dbReference>
<name>A0ABM9E0V8_9HYPH</name>
<proteinExistence type="predicted"/>